<dbReference type="InterPro" id="IPR053134">
    <property type="entry name" value="RNA-dir_DNA_polymerase"/>
</dbReference>
<dbReference type="FunFam" id="3.30.70.270:FF:000003">
    <property type="entry name" value="Transposon Ty3-G Gag-Pol polyprotein"/>
    <property type="match status" value="1"/>
</dbReference>
<evidence type="ECO:0000313" key="4">
    <source>
        <dbReference type="Proteomes" id="UP000325315"/>
    </source>
</evidence>
<gene>
    <name evidence="3" type="ORF">EPI10_011151</name>
</gene>
<keyword evidence="4" id="KW-1185">Reference proteome</keyword>
<dbReference type="AlphaFoldDB" id="A0A5B6W8P7"/>
<feature type="region of interest" description="Disordered" evidence="1">
    <location>
        <begin position="131"/>
        <end position="179"/>
    </location>
</feature>
<dbReference type="OrthoDB" id="2272416at2759"/>
<reference evidence="4" key="1">
    <citation type="journal article" date="2019" name="Plant Biotechnol. J.">
        <title>Genome sequencing of the Australian wild diploid species Gossypium australe highlights disease resistance and delayed gland morphogenesis.</title>
        <authorList>
            <person name="Cai Y."/>
            <person name="Cai X."/>
            <person name="Wang Q."/>
            <person name="Wang P."/>
            <person name="Zhang Y."/>
            <person name="Cai C."/>
            <person name="Xu Y."/>
            <person name="Wang K."/>
            <person name="Zhou Z."/>
            <person name="Wang C."/>
            <person name="Geng S."/>
            <person name="Li B."/>
            <person name="Dong Q."/>
            <person name="Hou Y."/>
            <person name="Wang H."/>
            <person name="Ai P."/>
            <person name="Liu Z."/>
            <person name="Yi F."/>
            <person name="Sun M."/>
            <person name="An G."/>
            <person name="Cheng J."/>
            <person name="Zhang Y."/>
            <person name="Shi Q."/>
            <person name="Xie Y."/>
            <person name="Shi X."/>
            <person name="Chang Y."/>
            <person name="Huang F."/>
            <person name="Chen Y."/>
            <person name="Hong S."/>
            <person name="Mi L."/>
            <person name="Sun Q."/>
            <person name="Zhang L."/>
            <person name="Zhou B."/>
            <person name="Peng R."/>
            <person name="Zhang X."/>
            <person name="Liu F."/>
        </authorList>
    </citation>
    <scope>NUCLEOTIDE SEQUENCE [LARGE SCALE GENOMIC DNA]</scope>
    <source>
        <strain evidence="4">cv. PA1801</strain>
    </source>
</reference>
<protein>
    <submittedName>
        <fullName evidence="3">Transposon Ty3-G Gag-Pol polyprotein</fullName>
    </submittedName>
</protein>
<evidence type="ECO:0000313" key="3">
    <source>
        <dbReference type="EMBL" id="KAA3477252.1"/>
    </source>
</evidence>
<dbReference type="InterPro" id="IPR043128">
    <property type="entry name" value="Rev_trsase/Diguanyl_cyclase"/>
</dbReference>
<dbReference type="Pfam" id="PF03732">
    <property type="entry name" value="Retrotrans_gag"/>
    <property type="match status" value="1"/>
</dbReference>
<dbReference type="InterPro" id="IPR005162">
    <property type="entry name" value="Retrotrans_gag_dom"/>
</dbReference>
<dbReference type="Gene3D" id="3.30.70.270">
    <property type="match status" value="2"/>
</dbReference>
<feature type="domain" description="Retrotransposon gag" evidence="2">
    <location>
        <begin position="3"/>
        <end position="98"/>
    </location>
</feature>
<dbReference type="Proteomes" id="UP000325315">
    <property type="component" value="Unassembled WGS sequence"/>
</dbReference>
<name>A0A5B6W8P7_9ROSI</name>
<dbReference type="SUPFAM" id="SSF56672">
    <property type="entry name" value="DNA/RNA polymerases"/>
    <property type="match status" value="1"/>
</dbReference>
<accession>A0A5B6W8P7</accession>
<dbReference type="Pfam" id="PF08284">
    <property type="entry name" value="RVP_2"/>
    <property type="match status" value="1"/>
</dbReference>
<sequence>MKCVVSLLRDSTYQWWNTLVSVVPREKVNWEFFQEEFRKKYISQRFIDQKRKEFLELKQGRITVTEYEREFVRLSKYAREYVSTEAIMCKSFEDGLNEDIRLFVGVLGLKEFVVLVNRACKAEELAKEKKKAKIESRDSRKRQLGKSFQSSSKKSREFTTRSTASAGFSNRSKEVSSPDTITGTFSLYDTHVVALIDPGSAHSYVYMKLVSSMNMPVESTKFVKYVRKGYESYLVFVINAKETELGVESVSIVCEYPDVFPEELPGLPTVREIEFGIELAPGTTPISFAPYRMAPTELKELKAQLQELTDKDYRQLNKVTVKNKYPLPRIDDLFDQLKGATVFSKIDLRSGYYQLRVKDADVRKLHFGQVFIDYIFIYSRDENEHAEHLRMVLQILRDNQLYAKFSKSEFWLREVGCLGHIVSGDGIRVDLRKISIVVDWKPPRNVSEVRSFLGLAGYY</sequence>
<dbReference type="PANTHER" id="PTHR24559:SF444">
    <property type="entry name" value="REVERSE TRANSCRIPTASE DOMAIN-CONTAINING PROTEIN"/>
    <property type="match status" value="1"/>
</dbReference>
<dbReference type="InterPro" id="IPR043502">
    <property type="entry name" value="DNA/RNA_pol_sf"/>
</dbReference>
<evidence type="ECO:0000256" key="1">
    <source>
        <dbReference type="SAM" id="MobiDB-lite"/>
    </source>
</evidence>
<evidence type="ECO:0000259" key="2">
    <source>
        <dbReference type="Pfam" id="PF03732"/>
    </source>
</evidence>
<dbReference type="PANTHER" id="PTHR24559">
    <property type="entry name" value="TRANSPOSON TY3-I GAG-POL POLYPROTEIN"/>
    <property type="match status" value="1"/>
</dbReference>
<feature type="compositionally biased region" description="Polar residues" evidence="1">
    <location>
        <begin position="160"/>
        <end position="170"/>
    </location>
</feature>
<organism evidence="3 4">
    <name type="scientific">Gossypium australe</name>
    <dbReference type="NCBI Taxonomy" id="47621"/>
    <lineage>
        <taxon>Eukaryota</taxon>
        <taxon>Viridiplantae</taxon>
        <taxon>Streptophyta</taxon>
        <taxon>Embryophyta</taxon>
        <taxon>Tracheophyta</taxon>
        <taxon>Spermatophyta</taxon>
        <taxon>Magnoliopsida</taxon>
        <taxon>eudicotyledons</taxon>
        <taxon>Gunneridae</taxon>
        <taxon>Pentapetalae</taxon>
        <taxon>rosids</taxon>
        <taxon>malvids</taxon>
        <taxon>Malvales</taxon>
        <taxon>Malvaceae</taxon>
        <taxon>Malvoideae</taxon>
        <taxon>Gossypium</taxon>
    </lineage>
</organism>
<dbReference type="Gene3D" id="3.10.10.10">
    <property type="entry name" value="HIV Type 1 Reverse Transcriptase, subunit A, domain 1"/>
    <property type="match status" value="1"/>
</dbReference>
<comment type="caution">
    <text evidence="3">The sequence shown here is derived from an EMBL/GenBank/DDBJ whole genome shotgun (WGS) entry which is preliminary data.</text>
</comment>
<proteinExistence type="predicted"/>
<dbReference type="EMBL" id="SMMG02000004">
    <property type="protein sequence ID" value="KAA3477252.1"/>
    <property type="molecule type" value="Genomic_DNA"/>
</dbReference>
<dbReference type="CDD" id="cd01647">
    <property type="entry name" value="RT_LTR"/>
    <property type="match status" value="1"/>
</dbReference>